<dbReference type="AlphaFoldDB" id="A0A5N5DNH4"/>
<sequence length="232" mass="25530">MPLMTRSAASEPNLSSRGRKDLSIDSVMMSRSQDPSPNGRMMLHTRQPDFKPTMYTYDPSKAPSLSGRKRQYRSHNSKPPTRASSFVMSPHIVTMVEEQEEVEEQAGSSSSSTKSHESESSTQSQYLEMARTTSNRMQQQQDEVLGEVGTPAPEIPARNPARNSISSRRTSVASNTEPKTDSAIATHPSISSEPKAPGTLATADRPESPGPKSKRRTWFSSKKRQSAPVEAH</sequence>
<feature type="compositionally biased region" description="Polar residues" evidence="1">
    <location>
        <begin position="131"/>
        <end position="142"/>
    </location>
</feature>
<dbReference type="EMBL" id="VCHE01000012">
    <property type="protein sequence ID" value="KAB2578442.1"/>
    <property type="molecule type" value="Genomic_DNA"/>
</dbReference>
<protein>
    <submittedName>
        <fullName evidence="2">Uncharacterized protein</fullName>
    </submittedName>
</protein>
<keyword evidence="3" id="KW-1185">Reference proteome</keyword>
<name>A0A5N5DNH4_9PEZI</name>
<dbReference type="OrthoDB" id="3935803at2759"/>
<reference evidence="2 3" key="1">
    <citation type="journal article" date="2019" name="Sci. Rep.">
        <title>A multi-omics analysis of the grapevine pathogen Lasiodiplodia theobromae reveals that temperature affects the expression of virulence- and pathogenicity-related genes.</title>
        <authorList>
            <person name="Felix C."/>
            <person name="Meneses R."/>
            <person name="Goncalves M.F.M."/>
            <person name="Tilleman L."/>
            <person name="Duarte A.S."/>
            <person name="Jorrin-Novo J.V."/>
            <person name="Van de Peer Y."/>
            <person name="Deforce D."/>
            <person name="Van Nieuwerburgh F."/>
            <person name="Esteves A.C."/>
            <person name="Alves A."/>
        </authorList>
    </citation>
    <scope>NUCLEOTIDE SEQUENCE [LARGE SCALE GENOMIC DNA]</scope>
    <source>
        <strain evidence="2 3">LA-SOL3</strain>
    </source>
</reference>
<feature type="region of interest" description="Disordered" evidence="1">
    <location>
        <begin position="1"/>
        <end position="232"/>
    </location>
</feature>
<evidence type="ECO:0000256" key="1">
    <source>
        <dbReference type="SAM" id="MobiDB-lite"/>
    </source>
</evidence>
<feature type="compositionally biased region" description="Polar residues" evidence="1">
    <location>
        <begin position="77"/>
        <end position="87"/>
    </location>
</feature>
<evidence type="ECO:0000313" key="3">
    <source>
        <dbReference type="Proteomes" id="UP000325902"/>
    </source>
</evidence>
<gene>
    <name evidence="2" type="ORF">DBV05_g3106</name>
</gene>
<feature type="compositionally biased region" description="Polar residues" evidence="1">
    <location>
        <begin position="7"/>
        <end position="16"/>
    </location>
</feature>
<evidence type="ECO:0000313" key="2">
    <source>
        <dbReference type="EMBL" id="KAB2578442.1"/>
    </source>
</evidence>
<feature type="compositionally biased region" description="Basic residues" evidence="1">
    <location>
        <begin position="67"/>
        <end position="76"/>
    </location>
</feature>
<accession>A0A5N5DNH4</accession>
<feature type="compositionally biased region" description="Polar residues" evidence="1">
    <location>
        <begin position="161"/>
        <end position="177"/>
    </location>
</feature>
<organism evidence="2 3">
    <name type="scientific">Lasiodiplodia theobromae</name>
    <dbReference type="NCBI Taxonomy" id="45133"/>
    <lineage>
        <taxon>Eukaryota</taxon>
        <taxon>Fungi</taxon>
        <taxon>Dikarya</taxon>
        <taxon>Ascomycota</taxon>
        <taxon>Pezizomycotina</taxon>
        <taxon>Dothideomycetes</taxon>
        <taxon>Dothideomycetes incertae sedis</taxon>
        <taxon>Botryosphaeriales</taxon>
        <taxon>Botryosphaeriaceae</taxon>
        <taxon>Lasiodiplodia</taxon>
    </lineage>
</organism>
<feature type="compositionally biased region" description="Basic residues" evidence="1">
    <location>
        <begin position="212"/>
        <end position="225"/>
    </location>
</feature>
<proteinExistence type="predicted"/>
<comment type="caution">
    <text evidence="2">The sequence shown here is derived from an EMBL/GenBank/DDBJ whole genome shotgun (WGS) entry which is preliminary data.</text>
</comment>
<dbReference type="Proteomes" id="UP000325902">
    <property type="component" value="Unassembled WGS sequence"/>
</dbReference>